<protein>
    <submittedName>
        <fullName evidence="1">Sucrase ferredoxin</fullName>
    </submittedName>
</protein>
<name>A0ABW0ZQJ2_9ACTN</name>
<sequence length="302" mass="32141">MSTDQGRFSCAAASLSRDEPIAGTATHVRTWLLLEHSGPWGDVALRDARLPEGAGASLRQLATAHRAKILLVRRARASRDPQRLNVFAASADPIEPRLEHGTVADLREVLDLDLTAFRAGGTTGLDAHPGPVFAVCTNGRHDACCAELGRPVALALDDEYPDHTWEVSHIGGDRFAGNMVVLPHGLYYGRLTPARAAAVAAGHLEGELDLDSLRGRSSYPMAVQAAELELRRTLGATAITAVRLTGREVDGDVTAATFASPAGSIRVTVRTIVDPATATRLTCKAHRANPVPRHEIVGIEQA</sequence>
<comment type="caution">
    <text evidence="1">The sequence shown here is derived from an EMBL/GenBank/DDBJ whole genome shotgun (WGS) entry which is preliminary data.</text>
</comment>
<gene>
    <name evidence="1" type="ORF">ACFPQB_21870</name>
</gene>
<dbReference type="EMBL" id="JBHSNS010000018">
    <property type="protein sequence ID" value="MFC5731574.1"/>
    <property type="molecule type" value="Genomic_DNA"/>
</dbReference>
<reference evidence="2" key="1">
    <citation type="journal article" date="2019" name="Int. J. Syst. Evol. Microbiol.">
        <title>The Global Catalogue of Microorganisms (GCM) 10K type strain sequencing project: providing services to taxonomists for standard genome sequencing and annotation.</title>
        <authorList>
            <consortium name="The Broad Institute Genomics Platform"/>
            <consortium name="The Broad Institute Genome Sequencing Center for Infectious Disease"/>
            <person name="Wu L."/>
            <person name="Ma J."/>
        </authorList>
    </citation>
    <scope>NUCLEOTIDE SEQUENCE [LARGE SCALE GENOMIC DNA]</scope>
    <source>
        <strain evidence="2">YIM 94188</strain>
    </source>
</reference>
<dbReference type="CDD" id="cd03062">
    <property type="entry name" value="TRX_Fd_Sucrase"/>
    <property type="match status" value="1"/>
</dbReference>
<dbReference type="InterPro" id="IPR036249">
    <property type="entry name" value="Thioredoxin-like_sf"/>
</dbReference>
<dbReference type="InterPro" id="IPR009737">
    <property type="entry name" value="Aim32/Apd1-like"/>
</dbReference>
<proteinExistence type="predicted"/>
<dbReference type="Pfam" id="PF06999">
    <property type="entry name" value="Suc_Fer-like"/>
    <property type="match status" value="1"/>
</dbReference>
<dbReference type="Proteomes" id="UP001596072">
    <property type="component" value="Unassembled WGS sequence"/>
</dbReference>
<evidence type="ECO:0000313" key="2">
    <source>
        <dbReference type="Proteomes" id="UP001596072"/>
    </source>
</evidence>
<accession>A0ABW0ZQJ2</accession>
<organism evidence="1 2">
    <name type="scientific">Nocardioides vastitatis</name>
    <dbReference type="NCBI Taxonomy" id="2568655"/>
    <lineage>
        <taxon>Bacteria</taxon>
        <taxon>Bacillati</taxon>
        <taxon>Actinomycetota</taxon>
        <taxon>Actinomycetes</taxon>
        <taxon>Propionibacteriales</taxon>
        <taxon>Nocardioidaceae</taxon>
        <taxon>Nocardioides</taxon>
    </lineage>
</organism>
<dbReference type="Gene3D" id="3.40.30.10">
    <property type="entry name" value="Glutaredoxin"/>
    <property type="match status" value="1"/>
</dbReference>
<dbReference type="SUPFAM" id="SSF52833">
    <property type="entry name" value="Thioredoxin-like"/>
    <property type="match status" value="1"/>
</dbReference>
<evidence type="ECO:0000313" key="1">
    <source>
        <dbReference type="EMBL" id="MFC5731574.1"/>
    </source>
</evidence>
<keyword evidence="2" id="KW-1185">Reference proteome</keyword>
<dbReference type="RefSeq" id="WP_136432109.1">
    <property type="nucleotide sequence ID" value="NZ_JBHSNS010000018.1"/>
</dbReference>